<sequence>MLMGIHTTGAGEVLTALATFSSLQDPIILALLATISVLIQSKKLPRRSSEVAIKVSNGNFSWDASSGIPTVKGLNFQVLQEMKVAVCGAVGFAYVSESPWIQSGSIQDNIILGKEMDEEKYDRVLEACSSKNNLEECLLGFLASKTVVNIADQVVFVPSADFILSLDRISIFLEFMKEGRIAEAGKYSEILNSEAKFMELVGAHIDDLVAHNMVERSCGTSSNSIRVDSSESKNLVHRLLTLKEGLDRGEYEKSDEIKQKGEIVQEEEREKGKVGFWVYWRYITMTHKGSLVPLKLMSQILFQILQVCSNYWITLKTPTSDDLEPHVSGSLLINVYVALAVGSFA</sequence>
<dbReference type="InterPro" id="IPR050173">
    <property type="entry name" value="ABC_transporter_C-like"/>
</dbReference>
<keyword evidence="1" id="KW-0547">Nucleotide-binding</keyword>
<keyword evidence="2" id="KW-0067">ATP-binding</keyword>
<dbReference type="GO" id="GO:0016020">
    <property type="term" value="C:membrane"/>
    <property type="evidence" value="ECO:0007669"/>
    <property type="project" value="TreeGrafter"/>
</dbReference>
<dbReference type="SUPFAM" id="SSF52540">
    <property type="entry name" value="P-loop containing nucleoside triphosphate hydrolases"/>
    <property type="match status" value="1"/>
</dbReference>
<organism evidence="3 4">
    <name type="scientific">Ensete ventricosum</name>
    <name type="common">Abyssinian banana</name>
    <name type="synonym">Musa ensete</name>
    <dbReference type="NCBI Taxonomy" id="4639"/>
    <lineage>
        <taxon>Eukaryota</taxon>
        <taxon>Viridiplantae</taxon>
        <taxon>Streptophyta</taxon>
        <taxon>Embryophyta</taxon>
        <taxon>Tracheophyta</taxon>
        <taxon>Spermatophyta</taxon>
        <taxon>Magnoliopsida</taxon>
        <taxon>Liliopsida</taxon>
        <taxon>Zingiberales</taxon>
        <taxon>Musaceae</taxon>
        <taxon>Ensete</taxon>
    </lineage>
</organism>
<protein>
    <recommendedName>
        <fullName evidence="5">ABC transmembrane type-1 domain-containing protein</fullName>
    </recommendedName>
</protein>
<dbReference type="GO" id="GO:0042626">
    <property type="term" value="F:ATPase-coupled transmembrane transporter activity"/>
    <property type="evidence" value="ECO:0007669"/>
    <property type="project" value="TreeGrafter"/>
</dbReference>
<comment type="caution">
    <text evidence="3">The sequence shown here is derived from an EMBL/GenBank/DDBJ whole genome shotgun (WGS) entry which is preliminary data.</text>
</comment>
<evidence type="ECO:0008006" key="5">
    <source>
        <dbReference type="Google" id="ProtNLM"/>
    </source>
</evidence>
<dbReference type="Gene3D" id="3.40.50.300">
    <property type="entry name" value="P-loop containing nucleotide triphosphate hydrolases"/>
    <property type="match status" value="1"/>
</dbReference>
<proteinExistence type="predicted"/>
<dbReference type="GO" id="GO:0005524">
    <property type="term" value="F:ATP binding"/>
    <property type="evidence" value="ECO:0007669"/>
    <property type="project" value="UniProtKB-KW"/>
</dbReference>
<keyword evidence="4" id="KW-1185">Reference proteome</keyword>
<dbReference type="Proteomes" id="UP001222027">
    <property type="component" value="Unassembled WGS sequence"/>
</dbReference>
<name>A0AAV8RPT3_ENSVE</name>
<accession>A0AAV8RPT3</accession>
<evidence type="ECO:0000256" key="1">
    <source>
        <dbReference type="ARBA" id="ARBA00022741"/>
    </source>
</evidence>
<evidence type="ECO:0000313" key="3">
    <source>
        <dbReference type="EMBL" id="KAJ8504676.1"/>
    </source>
</evidence>
<dbReference type="PANTHER" id="PTHR24223">
    <property type="entry name" value="ATP-BINDING CASSETTE SUB-FAMILY C"/>
    <property type="match status" value="1"/>
</dbReference>
<dbReference type="PANTHER" id="PTHR24223:SF181">
    <property type="entry name" value="ABC TRANSPORTER C FAMILY MEMBER 3"/>
    <property type="match status" value="1"/>
</dbReference>
<dbReference type="EMBL" id="JAQQAF010000002">
    <property type="protein sequence ID" value="KAJ8504676.1"/>
    <property type="molecule type" value="Genomic_DNA"/>
</dbReference>
<reference evidence="3 4" key="1">
    <citation type="submission" date="2022-12" db="EMBL/GenBank/DDBJ databases">
        <title>Chromosome-scale assembly of the Ensete ventricosum genome.</title>
        <authorList>
            <person name="Dussert Y."/>
            <person name="Stocks J."/>
            <person name="Wendawek A."/>
            <person name="Woldeyes F."/>
            <person name="Nichols R.A."/>
            <person name="Borrell J.S."/>
        </authorList>
    </citation>
    <scope>NUCLEOTIDE SEQUENCE [LARGE SCALE GENOMIC DNA]</scope>
    <source>
        <strain evidence="4">cv. Maze</strain>
        <tissue evidence="3">Seeds</tissue>
    </source>
</reference>
<gene>
    <name evidence="3" type="ORF">OPV22_005562</name>
</gene>
<dbReference type="InterPro" id="IPR027417">
    <property type="entry name" value="P-loop_NTPase"/>
</dbReference>
<dbReference type="AlphaFoldDB" id="A0AAV8RPT3"/>
<evidence type="ECO:0000313" key="4">
    <source>
        <dbReference type="Proteomes" id="UP001222027"/>
    </source>
</evidence>
<evidence type="ECO:0000256" key="2">
    <source>
        <dbReference type="ARBA" id="ARBA00022840"/>
    </source>
</evidence>